<name>A0ABW6PLA2_9NOCA</name>
<dbReference type="InterPro" id="IPR005183">
    <property type="entry name" value="DUF305_CopM-like"/>
</dbReference>
<reference evidence="2 3" key="1">
    <citation type="submission" date="2024-10" db="EMBL/GenBank/DDBJ databases">
        <title>The Natural Products Discovery Center: Release of the First 8490 Sequenced Strains for Exploring Actinobacteria Biosynthetic Diversity.</title>
        <authorList>
            <person name="Kalkreuter E."/>
            <person name="Kautsar S.A."/>
            <person name="Yang D."/>
            <person name="Bader C.D."/>
            <person name="Teijaro C.N."/>
            <person name="Fluegel L."/>
            <person name="Davis C.M."/>
            <person name="Simpson J.R."/>
            <person name="Lauterbach L."/>
            <person name="Steele A.D."/>
            <person name="Gui C."/>
            <person name="Meng S."/>
            <person name="Li G."/>
            <person name="Viehrig K."/>
            <person name="Ye F."/>
            <person name="Su P."/>
            <person name="Kiefer A.F."/>
            <person name="Nichols A."/>
            <person name="Cepeda A.J."/>
            <person name="Yan W."/>
            <person name="Fan B."/>
            <person name="Jiang Y."/>
            <person name="Adhikari A."/>
            <person name="Zheng C.-J."/>
            <person name="Schuster L."/>
            <person name="Cowan T.M."/>
            <person name="Smanski M.J."/>
            <person name="Chevrette M.G."/>
            <person name="De Carvalho L.P.S."/>
            <person name="Shen B."/>
        </authorList>
    </citation>
    <scope>NUCLEOTIDE SEQUENCE [LARGE SCALE GENOMIC DNA]</scope>
    <source>
        <strain evidence="2 3">NPDC004045</strain>
    </source>
</reference>
<feature type="domain" description="DUF305" evidence="1">
    <location>
        <begin position="45"/>
        <end position="207"/>
    </location>
</feature>
<dbReference type="EMBL" id="JBIAMX010000004">
    <property type="protein sequence ID" value="MFF0543189.1"/>
    <property type="molecule type" value="Genomic_DNA"/>
</dbReference>
<protein>
    <submittedName>
        <fullName evidence="2">DUF305 domain-containing protein</fullName>
    </submittedName>
</protein>
<comment type="caution">
    <text evidence="2">The sequence shown here is derived from an EMBL/GenBank/DDBJ whole genome shotgun (WGS) entry which is preliminary data.</text>
</comment>
<dbReference type="PANTHER" id="PTHR36933:SF1">
    <property type="entry name" value="SLL0788 PROTEIN"/>
    <property type="match status" value="1"/>
</dbReference>
<proteinExistence type="predicted"/>
<gene>
    <name evidence="2" type="ORF">ACFYTF_10150</name>
</gene>
<dbReference type="Gene3D" id="1.20.1260.10">
    <property type="match status" value="1"/>
</dbReference>
<organism evidence="2 3">
    <name type="scientific">Nocardia thailandica</name>
    <dbReference type="NCBI Taxonomy" id="257275"/>
    <lineage>
        <taxon>Bacteria</taxon>
        <taxon>Bacillati</taxon>
        <taxon>Actinomycetota</taxon>
        <taxon>Actinomycetes</taxon>
        <taxon>Mycobacteriales</taxon>
        <taxon>Nocardiaceae</taxon>
        <taxon>Nocardia</taxon>
    </lineage>
</organism>
<keyword evidence="3" id="KW-1185">Reference proteome</keyword>
<evidence type="ECO:0000259" key="1">
    <source>
        <dbReference type="Pfam" id="PF03713"/>
    </source>
</evidence>
<evidence type="ECO:0000313" key="2">
    <source>
        <dbReference type="EMBL" id="MFF0543189.1"/>
    </source>
</evidence>
<sequence length="218" mass="23299">MSPRHWVSAGGLISVVLLSLVLGAAARPLFISDNVPPEPVLSATEVGFAQDMLAHHNQALIMISRLDPGADPAVAAIARRIDTAQRGEIGQLVGWLRLAGQPTANPTPMSWMHPAETTGGHQHTAPTRDDVTVHDTPMPGMATPQELDALSAARGRDASVLFLRLMQRHHYGGIQMAQTADQLLDSGVVKQTARDMMTSQGQEAGLMGVLLDSLSLRR</sequence>
<evidence type="ECO:0000313" key="3">
    <source>
        <dbReference type="Proteomes" id="UP001601444"/>
    </source>
</evidence>
<dbReference type="Proteomes" id="UP001601444">
    <property type="component" value="Unassembled WGS sequence"/>
</dbReference>
<accession>A0ABW6PLA2</accession>
<dbReference type="InterPro" id="IPR012347">
    <property type="entry name" value="Ferritin-like"/>
</dbReference>
<dbReference type="Pfam" id="PF03713">
    <property type="entry name" value="DUF305"/>
    <property type="match status" value="1"/>
</dbReference>
<dbReference type="RefSeq" id="WP_387699839.1">
    <property type="nucleotide sequence ID" value="NZ_JBIAMX010000004.1"/>
</dbReference>
<dbReference type="PANTHER" id="PTHR36933">
    <property type="entry name" value="SLL0788 PROTEIN"/>
    <property type="match status" value="1"/>
</dbReference>